<keyword evidence="5" id="KW-1185">Reference proteome</keyword>
<reference evidence="4 5" key="1">
    <citation type="submission" date="2018-03" db="EMBL/GenBank/DDBJ databases">
        <authorList>
            <person name="Keele B.F."/>
        </authorList>
    </citation>
    <scope>NUCLEOTIDE SEQUENCE [LARGE SCALE GENOMIC DNA]</scope>
    <source>
        <strain evidence="4 5">CeCT 8812</strain>
    </source>
</reference>
<dbReference type="EMBL" id="OMKW01000002">
    <property type="protein sequence ID" value="SPF29294.1"/>
    <property type="molecule type" value="Genomic_DNA"/>
</dbReference>
<keyword evidence="2" id="KW-0732">Signal</keyword>
<gene>
    <name evidence="4" type="ORF">POI8812_01602</name>
</gene>
<dbReference type="Gene3D" id="3.10.310.50">
    <property type="match status" value="1"/>
</dbReference>
<feature type="domain" description="TPM" evidence="3">
    <location>
        <begin position="28"/>
        <end position="154"/>
    </location>
</feature>
<feature type="region of interest" description="Disordered" evidence="1">
    <location>
        <begin position="256"/>
        <end position="279"/>
    </location>
</feature>
<organism evidence="4 5">
    <name type="scientific">Pontivivens insulae</name>
    <dbReference type="NCBI Taxonomy" id="1639689"/>
    <lineage>
        <taxon>Bacteria</taxon>
        <taxon>Pseudomonadati</taxon>
        <taxon>Pseudomonadota</taxon>
        <taxon>Alphaproteobacteria</taxon>
        <taxon>Rhodobacterales</taxon>
        <taxon>Paracoccaceae</taxon>
        <taxon>Pontivivens</taxon>
    </lineage>
</organism>
<feature type="chain" id="PRO_5015315112" description="TPM domain-containing protein" evidence="2">
    <location>
        <begin position="18"/>
        <end position="279"/>
    </location>
</feature>
<dbReference type="InterPro" id="IPR007621">
    <property type="entry name" value="TPM_dom"/>
</dbReference>
<accession>A0A2R8AAP4</accession>
<evidence type="ECO:0000313" key="4">
    <source>
        <dbReference type="EMBL" id="SPF29294.1"/>
    </source>
</evidence>
<feature type="signal peptide" evidence="2">
    <location>
        <begin position="1"/>
        <end position="17"/>
    </location>
</feature>
<dbReference type="AlphaFoldDB" id="A0A2R8AAP4"/>
<evidence type="ECO:0000313" key="5">
    <source>
        <dbReference type="Proteomes" id="UP000244932"/>
    </source>
</evidence>
<evidence type="ECO:0000259" key="3">
    <source>
        <dbReference type="Pfam" id="PF04536"/>
    </source>
</evidence>
<name>A0A2R8AAP4_9RHOB</name>
<evidence type="ECO:0000256" key="1">
    <source>
        <dbReference type="SAM" id="MobiDB-lite"/>
    </source>
</evidence>
<dbReference type="RefSeq" id="WP_146186139.1">
    <property type="nucleotide sequence ID" value="NZ_OMKW01000002.1"/>
</dbReference>
<protein>
    <recommendedName>
        <fullName evidence="3">TPM domain-containing protein</fullName>
    </recommendedName>
</protein>
<dbReference type="OrthoDB" id="9810918at2"/>
<dbReference type="Proteomes" id="UP000244932">
    <property type="component" value="Unassembled WGS sequence"/>
</dbReference>
<dbReference type="PANTHER" id="PTHR30373:SF2">
    <property type="entry name" value="UPF0603 PROTEIN YGCG"/>
    <property type="match status" value="1"/>
</dbReference>
<dbReference type="PANTHER" id="PTHR30373">
    <property type="entry name" value="UPF0603 PROTEIN YGCG"/>
    <property type="match status" value="1"/>
</dbReference>
<evidence type="ECO:0000256" key="2">
    <source>
        <dbReference type="SAM" id="SignalP"/>
    </source>
</evidence>
<sequence>MRIFVIVFLCWAGLASAQGFPPPYSSTVNDFADLLPDPVESRISSRLARLKNESGVEMTVATLRSRSGTAREVTLEQFATALFDSWGIGDRSRNDGVLLLILVAEREVRIELGAAYGQDWNSFAEQVVEETLVPWLREDDFTTGIDLGTSDIITRIVQPYLEGASPPENDSMSFSDKVFLALAVLAGAVGLFAGKIRQWLIARRACPQCGKRTLNVSSRVLRPASLGQSGEGIDLITCTSCDHRAETKYVIPAQRPTKAQGGGRFGGGRSGGGGASGRF</sequence>
<proteinExistence type="predicted"/>
<dbReference type="Pfam" id="PF04536">
    <property type="entry name" value="TPM_phosphatase"/>
    <property type="match status" value="1"/>
</dbReference>
<feature type="compositionally biased region" description="Gly residues" evidence="1">
    <location>
        <begin position="260"/>
        <end position="279"/>
    </location>
</feature>